<evidence type="ECO:0000256" key="1">
    <source>
        <dbReference type="ARBA" id="ARBA00004651"/>
    </source>
</evidence>
<evidence type="ECO:0000313" key="8">
    <source>
        <dbReference type="Proteomes" id="UP000646484"/>
    </source>
</evidence>
<dbReference type="RefSeq" id="WP_186975270.1">
    <property type="nucleotide sequence ID" value="NZ_JACOOH010000002.1"/>
</dbReference>
<keyword evidence="8" id="KW-1185">Reference proteome</keyword>
<gene>
    <name evidence="7" type="ORF">H8S64_05380</name>
</gene>
<feature type="transmembrane region" description="Helical" evidence="6">
    <location>
        <begin position="145"/>
        <end position="168"/>
    </location>
</feature>
<dbReference type="InterPro" id="IPR001123">
    <property type="entry name" value="LeuE-type"/>
</dbReference>
<evidence type="ECO:0000256" key="6">
    <source>
        <dbReference type="SAM" id="Phobius"/>
    </source>
</evidence>
<dbReference type="Proteomes" id="UP000646484">
    <property type="component" value="Unassembled WGS sequence"/>
</dbReference>
<feature type="transmembrane region" description="Helical" evidence="6">
    <location>
        <begin position="37"/>
        <end position="61"/>
    </location>
</feature>
<name>A0ABR7CY38_9BACT</name>
<keyword evidence="2" id="KW-1003">Cell membrane</keyword>
<feature type="transmembrane region" description="Helical" evidence="6">
    <location>
        <begin position="67"/>
        <end position="85"/>
    </location>
</feature>
<accession>A0ABR7CY38</accession>
<evidence type="ECO:0000256" key="4">
    <source>
        <dbReference type="ARBA" id="ARBA00022989"/>
    </source>
</evidence>
<comment type="caution">
    <text evidence="7">The sequence shown here is derived from an EMBL/GenBank/DDBJ whole genome shotgun (WGS) entry which is preliminary data.</text>
</comment>
<evidence type="ECO:0000256" key="5">
    <source>
        <dbReference type="ARBA" id="ARBA00023136"/>
    </source>
</evidence>
<dbReference type="PANTHER" id="PTHR30086:SF20">
    <property type="entry name" value="ARGININE EXPORTER PROTEIN ARGO-RELATED"/>
    <property type="match status" value="1"/>
</dbReference>
<dbReference type="EMBL" id="JACOOH010000002">
    <property type="protein sequence ID" value="MBC5620524.1"/>
    <property type="molecule type" value="Genomic_DNA"/>
</dbReference>
<sequence>MNILGFLGAAILLTLMPGPDILFVITQSIIRGKKAGIIFACGLCTGLIVHTAAVSLGLSLILYKSPVAFAVLKYLGAGYLIYLGIKSFIHRNENSMELPASGGAEYKLYRKGILMNVLNPKVLVFFIAFFPGFVNPATENPAGEFLLLGVLFMAQAIVIFSLVALLADRLSRRLMQNNRFSLIMHIIESLVYFAIGISLIFVTVGSELPQA</sequence>
<dbReference type="Pfam" id="PF01810">
    <property type="entry name" value="LysE"/>
    <property type="match status" value="1"/>
</dbReference>
<evidence type="ECO:0000256" key="3">
    <source>
        <dbReference type="ARBA" id="ARBA00022692"/>
    </source>
</evidence>
<feature type="transmembrane region" description="Helical" evidence="6">
    <location>
        <begin position="6"/>
        <end position="25"/>
    </location>
</feature>
<keyword evidence="5 6" id="KW-0472">Membrane</keyword>
<keyword evidence="4 6" id="KW-1133">Transmembrane helix</keyword>
<reference evidence="7 8" key="1">
    <citation type="submission" date="2020-08" db="EMBL/GenBank/DDBJ databases">
        <title>Genome public.</title>
        <authorList>
            <person name="Liu C."/>
            <person name="Sun Q."/>
        </authorList>
    </citation>
    <scope>NUCLEOTIDE SEQUENCE [LARGE SCALE GENOMIC DNA]</scope>
    <source>
        <strain evidence="7 8">NSJ-56</strain>
    </source>
</reference>
<evidence type="ECO:0000256" key="2">
    <source>
        <dbReference type="ARBA" id="ARBA00022475"/>
    </source>
</evidence>
<feature type="transmembrane region" description="Helical" evidence="6">
    <location>
        <begin position="180"/>
        <end position="204"/>
    </location>
</feature>
<organism evidence="7 8">
    <name type="scientific">Butyricimonas hominis</name>
    <dbReference type="NCBI Taxonomy" id="2763032"/>
    <lineage>
        <taxon>Bacteria</taxon>
        <taxon>Pseudomonadati</taxon>
        <taxon>Bacteroidota</taxon>
        <taxon>Bacteroidia</taxon>
        <taxon>Bacteroidales</taxon>
        <taxon>Odoribacteraceae</taxon>
        <taxon>Butyricimonas</taxon>
    </lineage>
</organism>
<dbReference type="PIRSF" id="PIRSF006324">
    <property type="entry name" value="LeuE"/>
    <property type="match status" value="1"/>
</dbReference>
<feature type="transmembrane region" description="Helical" evidence="6">
    <location>
        <begin position="113"/>
        <end position="133"/>
    </location>
</feature>
<keyword evidence="3 6" id="KW-0812">Transmembrane</keyword>
<proteinExistence type="predicted"/>
<evidence type="ECO:0000313" key="7">
    <source>
        <dbReference type="EMBL" id="MBC5620524.1"/>
    </source>
</evidence>
<comment type="subcellular location">
    <subcellularLocation>
        <location evidence="1">Cell membrane</location>
        <topology evidence="1">Multi-pass membrane protein</topology>
    </subcellularLocation>
</comment>
<protein>
    <submittedName>
        <fullName evidence="7">LysE family translocator</fullName>
    </submittedName>
</protein>
<dbReference type="PANTHER" id="PTHR30086">
    <property type="entry name" value="ARGININE EXPORTER PROTEIN ARGO"/>
    <property type="match status" value="1"/>
</dbReference>